<dbReference type="Pfam" id="PF01370">
    <property type="entry name" value="Epimerase"/>
    <property type="match status" value="1"/>
</dbReference>
<name>A0A7X3MJM5_9FIRM</name>
<dbReference type="EMBL" id="WUQX01000001">
    <property type="protein sequence ID" value="MXP77656.1"/>
    <property type="molecule type" value="Genomic_DNA"/>
</dbReference>
<evidence type="ECO:0000256" key="1">
    <source>
        <dbReference type="ARBA" id="ARBA00007637"/>
    </source>
</evidence>
<comment type="similarity">
    <text evidence="1">Belongs to the NAD(P)-dependent epimerase/dehydratase family.</text>
</comment>
<dbReference type="Proteomes" id="UP000460412">
    <property type="component" value="Unassembled WGS sequence"/>
</dbReference>
<evidence type="ECO:0000313" key="4">
    <source>
        <dbReference type="Proteomes" id="UP000460412"/>
    </source>
</evidence>
<evidence type="ECO:0000259" key="2">
    <source>
        <dbReference type="Pfam" id="PF01370"/>
    </source>
</evidence>
<reference evidence="3 4" key="1">
    <citation type="submission" date="2019-12" db="EMBL/GenBank/DDBJ databases">
        <title>Sporaefaciens musculi gen. nov., sp. nov., a novel bacterium isolated from the caecum of an obese mouse.</title>
        <authorList>
            <person name="Rasmussen T.S."/>
            <person name="Streidl T."/>
            <person name="Hitch T.C.A."/>
            <person name="Wortmann E."/>
            <person name="Deptula P."/>
            <person name="Hansen M."/>
            <person name="Nielsen D.S."/>
            <person name="Clavel T."/>
            <person name="Vogensen F.K."/>
        </authorList>
    </citation>
    <scope>NUCLEOTIDE SEQUENCE [LARGE SCALE GENOMIC DNA]</scope>
    <source>
        <strain evidence="3 4">WCA-9-b2</strain>
    </source>
</reference>
<dbReference type="SUPFAM" id="SSF51735">
    <property type="entry name" value="NAD(P)-binding Rossmann-fold domains"/>
    <property type="match status" value="1"/>
</dbReference>
<dbReference type="Gene3D" id="3.40.50.720">
    <property type="entry name" value="NAD(P)-binding Rossmann-like Domain"/>
    <property type="match status" value="1"/>
</dbReference>
<accession>A0A7X3MJM5</accession>
<protein>
    <submittedName>
        <fullName evidence="3">NAD-dependent epimerase/dehydratase family protein</fullName>
    </submittedName>
</protein>
<dbReference type="CDD" id="cd08946">
    <property type="entry name" value="SDR_e"/>
    <property type="match status" value="1"/>
</dbReference>
<dbReference type="RefSeq" id="WP_159753142.1">
    <property type="nucleotide sequence ID" value="NZ_CASZNZ010000041.1"/>
</dbReference>
<dbReference type="AlphaFoldDB" id="A0A7X3MJM5"/>
<keyword evidence="4" id="KW-1185">Reference proteome</keyword>
<dbReference type="PANTHER" id="PTHR43000">
    <property type="entry name" value="DTDP-D-GLUCOSE 4,6-DEHYDRATASE-RELATED"/>
    <property type="match status" value="1"/>
</dbReference>
<proteinExistence type="inferred from homology"/>
<evidence type="ECO:0000313" key="3">
    <source>
        <dbReference type="EMBL" id="MXP77656.1"/>
    </source>
</evidence>
<dbReference type="InterPro" id="IPR036291">
    <property type="entry name" value="NAD(P)-bd_dom_sf"/>
</dbReference>
<comment type="caution">
    <text evidence="3">The sequence shown here is derived from an EMBL/GenBank/DDBJ whole genome shotgun (WGS) entry which is preliminary data.</text>
</comment>
<feature type="domain" description="NAD-dependent epimerase/dehydratase" evidence="2">
    <location>
        <begin position="3"/>
        <end position="222"/>
    </location>
</feature>
<organism evidence="3 4">
    <name type="scientific">Sporofaciens musculi</name>
    <dbReference type="NCBI Taxonomy" id="2681861"/>
    <lineage>
        <taxon>Bacteria</taxon>
        <taxon>Bacillati</taxon>
        <taxon>Bacillota</taxon>
        <taxon>Clostridia</taxon>
        <taxon>Lachnospirales</taxon>
        <taxon>Lachnospiraceae</taxon>
        <taxon>Sporofaciens</taxon>
    </lineage>
</organism>
<dbReference type="InterPro" id="IPR001509">
    <property type="entry name" value="Epimerase_deHydtase"/>
</dbReference>
<gene>
    <name evidence="3" type="ORF">GN277_20570</name>
</gene>
<sequence length="303" mass="34731">MNILITGGKGYIGQYLAQYFSNENVFVTTRTPRTALERKMILSDEKTIKGVCEGIDVVIHTASMDEREILKKPKEALLINAFGTRELYLDAAVCKVKKFLYLSTFHVYGTVEKMVTEESRTTPISDYALTHLFAEQYIRQLHASNTMQTSILRLTNGIGLPGNEVDKWYLAVNDFCRTIVREKQIVLKSNGLPRRDFIAIPDICSAIKFLLNLEEEFGVYNISSQKTVSIREIAFMVKEIYQKMTGEEAKLSLPEVSKEEVESIKDFTVSSQKLRKIGWEPKETLEKTIENILKHELEMRKKI</sequence>